<dbReference type="Proteomes" id="UP000092164">
    <property type="component" value="Unassembled WGS sequence"/>
</dbReference>
<dbReference type="STRING" id="1836467.BTR34_10555"/>
<feature type="coiled-coil region" evidence="1">
    <location>
        <begin position="326"/>
        <end position="353"/>
    </location>
</feature>
<accession>A0A1B7ZF75</accession>
<evidence type="ECO:0000256" key="1">
    <source>
        <dbReference type="SAM" id="Coils"/>
    </source>
</evidence>
<sequence length="514" mass="59912">MRFSIVILCIIVLSGCGQRVSPFFKYNEVFSDTYNHVINDSLQLHHKSFGDVRYAKTKEELTVAVKKRNNLQNVLIYGRTTSAPFYEYFLEMPSKLSRKLKNSNEDFLRDTILGGHKFIFKGFFLDGLNANKDFDQIFKNLIVGDDYKTDLGSFYEVLNSFNKSNRFLNALRVISQYPVSGKNEEFFKLQMELNYASFLGPNNEYYSLLQKWETSSSKDSIAELIIKYAIEGKKKASKFILENTKDERLVMFNENHFYPNHRKLLIELLPDYKELGFKYLALEGLANNQDSLLNSGHPVKTDTGYYTREQNYAELIRLAQSLDFKLVGYESYNENEERELEQAENLYRKTFEIDKNAKVLVLAGIAHIFETADVNGKLWMASIFKENYDINPITFSQTTLNQYKKLTNSLSILSSENFEEGFKTTDYFILNNMDMREIKGNFSYNNKYSKPIQLALFDNSEFKTNLSFFNKVPIKSYLLLPGENFNTTIKIENTRMLIFDEEGKVLENRKVEKN</sequence>
<gene>
    <name evidence="2" type="ORF">A9200_02180</name>
</gene>
<comment type="caution">
    <text evidence="2">The sequence shown here is derived from an EMBL/GenBank/DDBJ whole genome shotgun (WGS) entry which is preliminary data.</text>
</comment>
<proteinExistence type="predicted"/>
<dbReference type="AlphaFoldDB" id="A0A1B7ZF75"/>
<evidence type="ECO:0000313" key="2">
    <source>
        <dbReference type="EMBL" id="OBR42215.1"/>
    </source>
</evidence>
<name>A0A1B7ZF75_9FLAO</name>
<dbReference type="RefSeq" id="WP_068481252.1">
    <property type="nucleotide sequence ID" value="NZ_CP018760.1"/>
</dbReference>
<organism evidence="2 3">
    <name type="scientific">Maribacter hydrothermalis</name>
    <dbReference type="NCBI Taxonomy" id="1836467"/>
    <lineage>
        <taxon>Bacteria</taxon>
        <taxon>Pseudomonadati</taxon>
        <taxon>Bacteroidota</taxon>
        <taxon>Flavobacteriia</taxon>
        <taxon>Flavobacteriales</taxon>
        <taxon>Flavobacteriaceae</taxon>
        <taxon>Maribacter</taxon>
    </lineage>
</organism>
<protein>
    <submittedName>
        <fullName evidence="2">Uncharacterized protein</fullName>
    </submittedName>
</protein>
<dbReference type="EMBL" id="LZFP01000001">
    <property type="protein sequence ID" value="OBR42215.1"/>
    <property type="molecule type" value="Genomic_DNA"/>
</dbReference>
<dbReference type="KEGG" id="mart:BTR34_10555"/>
<reference evidence="3" key="1">
    <citation type="submission" date="2016-06" db="EMBL/GenBank/DDBJ databases">
        <authorList>
            <person name="Zhan P."/>
        </authorList>
    </citation>
    <scope>NUCLEOTIDE SEQUENCE [LARGE SCALE GENOMIC DNA]</scope>
    <source>
        <strain evidence="3">T28</strain>
    </source>
</reference>
<keyword evidence="1" id="KW-0175">Coiled coil</keyword>
<dbReference type="PROSITE" id="PS51257">
    <property type="entry name" value="PROKAR_LIPOPROTEIN"/>
    <property type="match status" value="1"/>
</dbReference>
<evidence type="ECO:0000313" key="3">
    <source>
        <dbReference type="Proteomes" id="UP000092164"/>
    </source>
</evidence>
<dbReference type="OrthoDB" id="277629at2"/>
<keyword evidence="3" id="KW-1185">Reference proteome</keyword>